<dbReference type="SUPFAM" id="SSF53271">
    <property type="entry name" value="PRTase-like"/>
    <property type="match status" value="1"/>
</dbReference>
<dbReference type="InterPro" id="IPR000836">
    <property type="entry name" value="PRTase_dom"/>
</dbReference>
<protein>
    <submittedName>
        <fullName evidence="2">Predicted phosphoribosyltransferase</fullName>
    </submittedName>
</protein>
<dbReference type="OrthoDB" id="9810066at2"/>
<evidence type="ECO:0000313" key="2">
    <source>
        <dbReference type="EMBL" id="SDF42392.1"/>
    </source>
</evidence>
<dbReference type="EMBL" id="FNBU01000010">
    <property type="protein sequence ID" value="SDF42392.1"/>
    <property type="molecule type" value="Genomic_DNA"/>
</dbReference>
<accession>A0A1G7KYP7</accession>
<keyword evidence="2" id="KW-0328">Glycosyltransferase</keyword>
<proteinExistence type="predicted"/>
<name>A0A1G7KYP7_9FIRM</name>
<dbReference type="AlphaFoldDB" id="A0A1G7KYP7"/>
<keyword evidence="3" id="KW-1185">Reference proteome</keyword>
<reference evidence="3" key="1">
    <citation type="submission" date="2016-10" db="EMBL/GenBank/DDBJ databases">
        <authorList>
            <person name="Varghese N."/>
            <person name="Submissions S."/>
        </authorList>
    </citation>
    <scope>NUCLEOTIDE SEQUENCE [LARGE SCALE GENOMIC DNA]</scope>
    <source>
        <strain evidence="3">DSM 23256</strain>
    </source>
</reference>
<sequence length="209" mass="22353">MYRDRKAAGEALADRLEKLSLVHPTLLAIPRGGVAVAAPIARRLHVPIQVLVTRKIGHPHNDEVAIGAVMPDGAAVLDNALIAAHGIDQAYIKHATERAHAEIERRLKTYTGTAAPPAVSGRTAVIVDDGIATGYTIRAAIRWLKSLGPVRLVIAVPVAPPDIVCELGELVDDFICPLQPEDFMAVGMYYEDFAQTTDAEVMALLAASK</sequence>
<dbReference type="STRING" id="1123285.SAMN05660235_01532"/>
<dbReference type="Gene3D" id="3.30.1310.20">
    <property type="entry name" value="PRTase-like"/>
    <property type="match status" value="1"/>
</dbReference>
<evidence type="ECO:0000259" key="1">
    <source>
        <dbReference type="Pfam" id="PF00156"/>
    </source>
</evidence>
<dbReference type="CDD" id="cd06223">
    <property type="entry name" value="PRTases_typeI"/>
    <property type="match status" value="1"/>
</dbReference>
<evidence type="ECO:0000313" key="3">
    <source>
        <dbReference type="Proteomes" id="UP000243333"/>
    </source>
</evidence>
<gene>
    <name evidence="2" type="ORF">SAMN05660235_01532</name>
</gene>
<dbReference type="InterPro" id="IPR029057">
    <property type="entry name" value="PRTase-like"/>
</dbReference>
<dbReference type="GO" id="GO:0016757">
    <property type="term" value="F:glycosyltransferase activity"/>
    <property type="evidence" value="ECO:0007669"/>
    <property type="project" value="UniProtKB-KW"/>
</dbReference>
<organism evidence="2 3">
    <name type="scientific">Sporolituus thermophilus DSM 23256</name>
    <dbReference type="NCBI Taxonomy" id="1123285"/>
    <lineage>
        <taxon>Bacteria</taxon>
        <taxon>Bacillati</taxon>
        <taxon>Bacillota</taxon>
        <taxon>Negativicutes</taxon>
        <taxon>Selenomonadales</taxon>
        <taxon>Sporomusaceae</taxon>
        <taxon>Sporolituus</taxon>
    </lineage>
</organism>
<dbReference type="Proteomes" id="UP000243333">
    <property type="component" value="Unassembled WGS sequence"/>
</dbReference>
<dbReference type="Pfam" id="PF00156">
    <property type="entry name" value="Pribosyltran"/>
    <property type="match status" value="1"/>
</dbReference>
<dbReference type="RefSeq" id="WP_093689643.1">
    <property type="nucleotide sequence ID" value="NZ_FNBU01000010.1"/>
</dbReference>
<feature type="domain" description="Phosphoribosyltransferase" evidence="1">
    <location>
        <begin position="7"/>
        <end position="161"/>
    </location>
</feature>
<keyword evidence="2" id="KW-0808">Transferase</keyword>
<dbReference type="Gene3D" id="3.40.50.2020">
    <property type="match status" value="1"/>
</dbReference>